<reference evidence="3 4" key="1">
    <citation type="submission" date="2021-02" db="EMBL/GenBank/DDBJ databases">
        <title>De Novo genome assembly of isolated myxobacteria.</title>
        <authorList>
            <person name="Stevens D.C."/>
        </authorList>
    </citation>
    <scope>NUCLEOTIDE SEQUENCE [LARGE SCALE GENOMIC DNA]</scope>
    <source>
        <strain evidence="4">SCPEA02</strain>
    </source>
</reference>
<protein>
    <recommendedName>
        <fullName evidence="5">Lipoprotein</fullName>
    </recommendedName>
</protein>
<dbReference type="PROSITE" id="PS51257">
    <property type="entry name" value="PROKAR_LIPOPROTEIN"/>
    <property type="match status" value="1"/>
</dbReference>
<feature type="signal peptide" evidence="2">
    <location>
        <begin position="1"/>
        <end position="22"/>
    </location>
</feature>
<dbReference type="EMBL" id="CP071090">
    <property type="protein sequence ID" value="QSQ28461.1"/>
    <property type="molecule type" value="Genomic_DNA"/>
</dbReference>
<evidence type="ECO:0000256" key="1">
    <source>
        <dbReference type="SAM" id="MobiDB-lite"/>
    </source>
</evidence>
<evidence type="ECO:0000313" key="3">
    <source>
        <dbReference type="EMBL" id="QSQ28461.1"/>
    </source>
</evidence>
<keyword evidence="2" id="KW-0732">Signal</keyword>
<sequence length="666" mass="72582">MPSRPRASALRSLRLLSLAATLAITACREDAKAGAGDAAAEAPRDTGPRLYVLGSSIHLRKLPSSEAESLAEPRIGTACVPLEAAQGKWRKVRCGDKEGFASVSLLGPEAPSLEKLKAEAYDSHLELARRHDSALRAASLAPEDVGLRKALGELFFERNFELLAGLKKPLKGPKLESPCSSNDATECILESAGFVRGVKRRAVTKGQSFVVAVGDAEQVVVYRGRFQYDKKRQWLTEEVQERTRFESTDSVLKQALFSGIEAIDTDDTSVPRLGQFALDASAQVLLGKLPPAWELLKRSEGGAHAVRINGCNQRPYLLQLSSDLHGRWLAEIDRPGAPFPEERWVTAASRTAHGTRLTLAKSAEDATPQVFEIPEKDATHASLGDALYSVQQGKYPDAREPCGGGEGPTFSGEFLPEKAMAALYGSFDAATGSIRWAPSGTERLRIQRLDGFWASRFQARPWKWGSYREGEQEKMLFLTETPSAQASHSAEALIGGGVFARTEDGWRLERANRVITASGQFGVAPLHDISVQAAGARGFIAVMTVGYAYPPEVWENLELLSDLGGQESIDVVGTITKVKETDALYCPAPELEEDAPTPDATRCVSYDSEWKLVPNPDSSPPDLVVTTKGTRKKDEESEEVEPFHEVRTFAFRSGGYTLTSRKDVPR</sequence>
<accession>A0ABX7PDF3</accession>
<keyword evidence="4" id="KW-1185">Reference proteome</keyword>
<organism evidence="3 4">
    <name type="scientific">Pyxidicoccus parkwayensis</name>
    <dbReference type="NCBI Taxonomy" id="2813578"/>
    <lineage>
        <taxon>Bacteria</taxon>
        <taxon>Pseudomonadati</taxon>
        <taxon>Myxococcota</taxon>
        <taxon>Myxococcia</taxon>
        <taxon>Myxococcales</taxon>
        <taxon>Cystobacterineae</taxon>
        <taxon>Myxococcaceae</taxon>
        <taxon>Pyxidicoccus</taxon>
    </lineage>
</organism>
<dbReference type="Proteomes" id="UP000662747">
    <property type="component" value="Chromosome"/>
</dbReference>
<evidence type="ECO:0008006" key="5">
    <source>
        <dbReference type="Google" id="ProtNLM"/>
    </source>
</evidence>
<name>A0ABX7PDF3_9BACT</name>
<evidence type="ECO:0000313" key="4">
    <source>
        <dbReference type="Proteomes" id="UP000662747"/>
    </source>
</evidence>
<feature type="chain" id="PRO_5046405328" description="Lipoprotein" evidence="2">
    <location>
        <begin position="23"/>
        <end position="666"/>
    </location>
</feature>
<gene>
    <name evidence="3" type="ORF">JY651_40600</name>
</gene>
<proteinExistence type="predicted"/>
<feature type="region of interest" description="Disordered" evidence="1">
    <location>
        <begin position="613"/>
        <end position="642"/>
    </location>
</feature>
<evidence type="ECO:0000256" key="2">
    <source>
        <dbReference type="SAM" id="SignalP"/>
    </source>
</evidence>